<protein>
    <submittedName>
        <fullName evidence="1">T-complex protein 1 subunit beta</fullName>
    </submittedName>
</protein>
<evidence type="ECO:0000313" key="1">
    <source>
        <dbReference type="EMBL" id="EOB14149.1"/>
    </source>
</evidence>
<accession>R0M819</accession>
<dbReference type="VEuPathDB" id="MicrosporidiaDB:NBO_35g0003"/>
<dbReference type="AlphaFoldDB" id="R0M819"/>
<dbReference type="EMBL" id="KB908943">
    <property type="protein sequence ID" value="EOB14149.1"/>
    <property type="molecule type" value="Genomic_DNA"/>
</dbReference>
<reference evidence="1 2" key="1">
    <citation type="journal article" date="2013" name="BMC Genomics">
        <title>Comparative genomics of parasitic silkworm microsporidia reveal an association between genome expansion and host adaptation.</title>
        <authorList>
            <person name="Pan G."/>
            <person name="Xu J."/>
            <person name="Li T."/>
            <person name="Xia Q."/>
            <person name="Liu S.L."/>
            <person name="Zhang G."/>
            <person name="Li S."/>
            <person name="Li C."/>
            <person name="Liu H."/>
            <person name="Yang L."/>
            <person name="Liu T."/>
            <person name="Zhang X."/>
            <person name="Wu Z."/>
            <person name="Fan W."/>
            <person name="Dang X."/>
            <person name="Xiang H."/>
            <person name="Tao M."/>
            <person name="Li Y."/>
            <person name="Hu J."/>
            <person name="Li Z."/>
            <person name="Lin L."/>
            <person name="Luo J."/>
            <person name="Geng L."/>
            <person name="Wang L."/>
            <person name="Long M."/>
            <person name="Wan Y."/>
            <person name="He N."/>
            <person name="Zhang Z."/>
            <person name="Lu C."/>
            <person name="Keeling P.J."/>
            <person name="Wang J."/>
            <person name="Xiang Z."/>
            <person name="Zhou Z."/>
        </authorList>
    </citation>
    <scope>NUCLEOTIDE SEQUENCE [LARGE SCALE GENOMIC DNA]</scope>
    <source>
        <strain evidence="2">CQ1 / CVCC 102059</strain>
    </source>
</reference>
<organism evidence="1 2">
    <name type="scientific">Nosema bombycis (strain CQ1 / CVCC 102059)</name>
    <name type="common">Microsporidian parasite</name>
    <name type="synonym">Pebrine of silkworm</name>
    <dbReference type="NCBI Taxonomy" id="578461"/>
    <lineage>
        <taxon>Eukaryota</taxon>
        <taxon>Fungi</taxon>
        <taxon>Fungi incertae sedis</taxon>
        <taxon>Microsporidia</taxon>
        <taxon>Nosematidae</taxon>
        <taxon>Nosema</taxon>
    </lineage>
</organism>
<dbReference type="Proteomes" id="UP000016927">
    <property type="component" value="Unassembled WGS sequence"/>
</dbReference>
<gene>
    <name evidence="1" type="primary">TCPB</name>
    <name evidence="1" type="ORF">NBO_35g0003</name>
</gene>
<evidence type="ECO:0000313" key="2">
    <source>
        <dbReference type="Proteomes" id="UP000016927"/>
    </source>
</evidence>
<dbReference type="HOGENOM" id="CLU_2904751_0_0_1"/>
<dbReference type="STRING" id="578461.R0M819"/>
<sequence length="62" mass="7271">MEQIEHEKMKAKIENICSRTFDCFINRQLIYDYPMQLLKLKNVQPIDTRICGVDRLSIVLGG</sequence>
<keyword evidence="2" id="KW-1185">Reference proteome</keyword>
<dbReference type="OrthoDB" id="10248520at2759"/>
<proteinExistence type="predicted"/>
<name>R0M819_NOSB1</name>